<name>A0A2P2P3E1_RHIMU</name>
<feature type="compositionally biased region" description="Basic and acidic residues" evidence="1">
    <location>
        <begin position="10"/>
        <end position="22"/>
    </location>
</feature>
<reference evidence="2" key="1">
    <citation type="submission" date="2018-02" db="EMBL/GenBank/DDBJ databases">
        <title>Rhizophora mucronata_Transcriptome.</title>
        <authorList>
            <person name="Meera S.P."/>
            <person name="Sreeshan A."/>
            <person name="Augustine A."/>
        </authorList>
    </citation>
    <scope>NUCLEOTIDE SEQUENCE</scope>
    <source>
        <tissue evidence="2">Leaf</tissue>
    </source>
</reference>
<dbReference type="EMBL" id="GGEC01068679">
    <property type="protein sequence ID" value="MBX49163.1"/>
    <property type="molecule type" value="Transcribed_RNA"/>
</dbReference>
<dbReference type="AlphaFoldDB" id="A0A2P2P3E1"/>
<sequence length="22" mass="2655">MAYMLLKTKMTNEEHEKADGWK</sequence>
<protein>
    <submittedName>
        <fullName evidence="2">Uncharacterized protein</fullName>
    </submittedName>
</protein>
<evidence type="ECO:0000313" key="2">
    <source>
        <dbReference type="EMBL" id="MBX49163.1"/>
    </source>
</evidence>
<accession>A0A2P2P3E1</accession>
<proteinExistence type="predicted"/>
<organism evidence="2">
    <name type="scientific">Rhizophora mucronata</name>
    <name type="common">Asiatic mangrove</name>
    <dbReference type="NCBI Taxonomy" id="61149"/>
    <lineage>
        <taxon>Eukaryota</taxon>
        <taxon>Viridiplantae</taxon>
        <taxon>Streptophyta</taxon>
        <taxon>Embryophyta</taxon>
        <taxon>Tracheophyta</taxon>
        <taxon>Spermatophyta</taxon>
        <taxon>Magnoliopsida</taxon>
        <taxon>eudicotyledons</taxon>
        <taxon>Gunneridae</taxon>
        <taxon>Pentapetalae</taxon>
        <taxon>rosids</taxon>
        <taxon>fabids</taxon>
        <taxon>Malpighiales</taxon>
        <taxon>Rhizophoraceae</taxon>
        <taxon>Rhizophora</taxon>
    </lineage>
</organism>
<evidence type="ECO:0000256" key="1">
    <source>
        <dbReference type="SAM" id="MobiDB-lite"/>
    </source>
</evidence>
<feature type="region of interest" description="Disordered" evidence="1">
    <location>
        <begin position="1"/>
        <end position="22"/>
    </location>
</feature>